<dbReference type="HOGENOM" id="CLU_171168_0_0_12"/>
<feature type="compositionally biased region" description="Basic and acidic residues" evidence="1">
    <location>
        <begin position="101"/>
        <end position="110"/>
    </location>
</feature>
<accession>E0RS96</accession>
<feature type="region of interest" description="Disordered" evidence="1">
    <location>
        <begin position="25"/>
        <end position="110"/>
    </location>
</feature>
<proteinExistence type="predicted"/>
<dbReference type="KEGG" id="sta:STHERM_c09360"/>
<reference key="1">
    <citation type="submission" date="2009-08" db="EMBL/GenBank/DDBJ databases">
        <title>The genome sequence of Spirochaeta thermophila DSM6192.</title>
        <authorList>
            <person name="Angelov A."/>
            <person name="Mientus M."/>
            <person name="Wittenberg S."/>
            <person name="Lehmann R."/>
            <person name="Liesegang H."/>
            <person name="Daniel R."/>
            <person name="Liebl W."/>
        </authorList>
    </citation>
    <scope>NUCLEOTIDE SEQUENCE</scope>
    <source>
        <strain>DSM 6192</strain>
    </source>
</reference>
<dbReference type="PaxDb" id="665571-STHERM_c09360"/>
<dbReference type="EMBL" id="CP001698">
    <property type="protein sequence ID" value="ADN01883.1"/>
    <property type="molecule type" value="Genomic_DNA"/>
</dbReference>
<gene>
    <name evidence="2" type="ordered locus">STHERM_c09360</name>
</gene>
<sequence>MALHPIDLQTMFTRLHEVGREQGGVREIPVHHQTVQGEELVKRAQQESRSVNETRQVGEGVEKVKEEKGREQGQGKGRSKEEREASRRATSSSPEVVEDPDIGRHVDLLG</sequence>
<feature type="compositionally biased region" description="Basic and acidic residues" evidence="1">
    <location>
        <begin position="60"/>
        <end position="87"/>
    </location>
</feature>
<dbReference type="eggNOG" id="ENOG5031CTV">
    <property type="taxonomic scope" value="Bacteria"/>
</dbReference>
<dbReference type="RefSeq" id="WP_013313724.1">
    <property type="nucleotide sequence ID" value="NC_014484.1"/>
</dbReference>
<feature type="compositionally biased region" description="Basic and acidic residues" evidence="1">
    <location>
        <begin position="39"/>
        <end position="52"/>
    </location>
</feature>
<organism evidence="2 3">
    <name type="scientific">Winmispira thermophila (strain ATCC 49972 / DSM 6192 / RI 19.B1)</name>
    <name type="common">Spirochaeta thermophila</name>
    <dbReference type="NCBI Taxonomy" id="665571"/>
    <lineage>
        <taxon>Bacteria</taxon>
        <taxon>Pseudomonadati</taxon>
        <taxon>Spirochaetota</taxon>
        <taxon>Spirochaetia</taxon>
        <taxon>Winmispirales</taxon>
        <taxon>Winmispiraceae</taxon>
        <taxon>Winmispira</taxon>
    </lineage>
</organism>
<reference evidence="2 3" key="2">
    <citation type="journal article" date="2010" name="J. Bacteriol.">
        <title>Genome sequence of the polysaccharide-degrading, thermophilic anaerobe Spirochaeta thermophila DSM 6192.</title>
        <authorList>
            <person name="Angelov A."/>
            <person name="Liebl S."/>
            <person name="Ballschmiter M."/>
            <person name="Bomeke M."/>
            <person name="Lehmann R."/>
            <person name="Liesegang H."/>
            <person name="Daniel R."/>
            <person name="Liebl W."/>
        </authorList>
    </citation>
    <scope>NUCLEOTIDE SEQUENCE [LARGE SCALE GENOMIC DNA]</scope>
    <source>
        <strain evidence="3">ATCC 49972 / DSM 6192 / RI 19.B1</strain>
    </source>
</reference>
<evidence type="ECO:0000313" key="3">
    <source>
        <dbReference type="Proteomes" id="UP000001296"/>
    </source>
</evidence>
<evidence type="ECO:0000256" key="1">
    <source>
        <dbReference type="SAM" id="MobiDB-lite"/>
    </source>
</evidence>
<dbReference type="AlphaFoldDB" id="E0RS96"/>
<name>E0RS96_WINT6</name>
<dbReference type="Proteomes" id="UP000001296">
    <property type="component" value="Chromosome"/>
</dbReference>
<protein>
    <submittedName>
        <fullName evidence="2">Uncharacterized protein</fullName>
    </submittedName>
</protein>
<evidence type="ECO:0000313" key="2">
    <source>
        <dbReference type="EMBL" id="ADN01883.1"/>
    </source>
</evidence>